<evidence type="ECO:0000313" key="3">
    <source>
        <dbReference type="Proteomes" id="UP001597402"/>
    </source>
</evidence>
<sequence>MTTVPVAVVGAGQAGLAVSRLLTEAGVDHVVLERGRRAQRWRSRPWESLRLLTPNWMSRLPGWEYSGEDPSGFMPAREVAGYLSAYSASFAAPVVEQAEVVSVRPAGGAYRVTTTAGTWTARSVVVATGWADQPFVPPASAGLGSDVVQQTAATYRSVAGLPDGGVLVVGASASGVQLADEIAAAGRRVVLSVGTHTRVPRRYRGMDVLWWLDSMGLLARRVRTQVAPSTAADPSLQLVGRADGRDVDLPSLEGRGVELVGRLQSAEGRHLRFADDLARTTAVADERLAALLSRIDAYAHAVGLDDEILPAPARPAGIRPGEQLTDLDLARAGIRAVVWATGYRRSYPWLEVPVLDAAGEIRHVHGTTASPGLHVVGMRLQTRRNSTFIDGVRHDAAAVVGRVLDELGARPARLSVWSAA</sequence>
<dbReference type="InterPro" id="IPR050982">
    <property type="entry name" value="Auxin_biosynth/cation_transpt"/>
</dbReference>
<evidence type="ECO:0000256" key="1">
    <source>
        <dbReference type="ARBA" id="ARBA00023002"/>
    </source>
</evidence>
<dbReference type="Pfam" id="PF13738">
    <property type="entry name" value="Pyr_redox_3"/>
    <property type="match status" value="1"/>
</dbReference>
<dbReference type="EC" id="1.14.13.-" evidence="2"/>
<proteinExistence type="predicted"/>
<gene>
    <name evidence="2" type="ORF">ACFSHS_18100</name>
</gene>
<dbReference type="EMBL" id="JBHUHP010000019">
    <property type="protein sequence ID" value="MFD2093475.1"/>
    <property type="molecule type" value="Genomic_DNA"/>
</dbReference>
<dbReference type="PRINTS" id="PR00368">
    <property type="entry name" value="FADPNR"/>
</dbReference>
<name>A0ABW4XFL7_9ACTN</name>
<reference evidence="3" key="1">
    <citation type="journal article" date="2019" name="Int. J. Syst. Evol. Microbiol.">
        <title>The Global Catalogue of Microorganisms (GCM) 10K type strain sequencing project: providing services to taxonomists for standard genome sequencing and annotation.</title>
        <authorList>
            <consortium name="The Broad Institute Genomics Platform"/>
            <consortium name="The Broad Institute Genome Sequencing Center for Infectious Disease"/>
            <person name="Wu L."/>
            <person name="Ma J."/>
        </authorList>
    </citation>
    <scope>NUCLEOTIDE SEQUENCE [LARGE SCALE GENOMIC DNA]</scope>
    <source>
        <strain evidence="3">JCM 3338</strain>
    </source>
</reference>
<dbReference type="SUPFAM" id="SSF51905">
    <property type="entry name" value="FAD/NAD(P)-binding domain"/>
    <property type="match status" value="1"/>
</dbReference>
<keyword evidence="3" id="KW-1185">Reference proteome</keyword>
<dbReference type="RefSeq" id="WP_376879072.1">
    <property type="nucleotide sequence ID" value="NZ_JBHUHP010000019.1"/>
</dbReference>
<dbReference type="Proteomes" id="UP001597402">
    <property type="component" value="Unassembled WGS sequence"/>
</dbReference>
<accession>A0ABW4XFL7</accession>
<comment type="caution">
    <text evidence="2">The sequence shown here is derived from an EMBL/GenBank/DDBJ whole genome shotgun (WGS) entry which is preliminary data.</text>
</comment>
<dbReference type="PANTHER" id="PTHR43539:SF78">
    <property type="entry name" value="FLAVIN-CONTAINING MONOOXYGENASE"/>
    <property type="match status" value="1"/>
</dbReference>
<organism evidence="2 3">
    <name type="scientific">Blastococcus deserti</name>
    <dbReference type="NCBI Taxonomy" id="2259033"/>
    <lineage>
        <taxon>Bacteria</taxon>
        <taxon>Bacillati</taxon>
        <taxon>Actinomycetota</taxon>
        <taxon>Actinomycetes</taxon>
        <taxon>Geodermatophilales</taxon>
        <taxon>Geodermatophilaceae</taxon>
        <taxon>Blastococcus</taxon>
    </lineage>
</organism>
<keyword evidence="2" id="KW-0503">Monooxygenase</keyword>
<dbReference type="Gene3D" id="3.50.50.60">
    <property type="entry name" value="FAD/NAD(P)-binding domain"/>
    <property type="match status" value="2"/>
</dbReference>
<evidence type="ECO:0000313" key="2">
    <source>
        <dbReference type="EMBL" id="MFD2093475.1"/>
    </source>
</evidence>
<keyword evidence="1 2" id="KW-0560">Oxidoreductase</keyword>
<dbReference type="GO" id="GO:0004497">
    <property type="term" value="F:monooxygenase activity"/>
    <property type="evidence" value="ECO:0007669"/>
    <property type="project" value="UniProtKB-KW"/>
</dbReference>
<dbReference type="PANTHER" id="PTHR43539">
    <property type="entry name" value="FLAVIN-BINDING MONOOXYGENASE-LIKE PROTEIN (AFU_ORTHOLOGUE AFUA_4G09220)"/>
    <property type="match status" value="1"/>
</dbReference>
<dbReference type="InterPro" id="IPR036188">
    <property type="entry name" value="FAD/NAD-bd_sf"/>
</dbReference>
<dbReference type="PRINTS" id="PR00411">
    <property type="entry name" value="PNDRDTASEI"/>
</dbReference>
<protein>
    <submittedName>
        <fullName evidence="2">Flavin-containing monooxygenase</fullName>
        <ecNumber evidence="2">1.14.13.-</ecNumber>
    </submittedName>
</protein>